<accession>A0ABR9TEU0</accession>
<dbReference type="EMBL" id="PRDM01000001">
    <property type="protein sequence ID" value="MBE8723399.1"/>
    <property type="molecule type" value="Genomic_DNA"/>
</dbReference>
<evidence type="ECO:0008006" key="3">
    <source>
        <dbReference type="Google" id="ProtNLM"/>
    </source>
</evidence>
<comment type="caution">
    <text evidence="1">The sequence shown here is derived from an EMBL/GenBank/DDBJ whole genome shotgun (WGS) entry which is preliminary data.</text>
</comment>
<gene>
    <name evidence="1" type="ORF">C4F50_00450</name>
</gene>
<evidence type="ECO:0000313" key="2">
    <source>
        <dbReference type="Proteomes" id="UP000640614"/>
    </source>
</evidence>
<proteinExistence type="predicted"/>
<protein>
    <recommendedName>
        <fullName evidence="3">HNH endonuclease</fullName>
    </recommendedName>
</protein>
<name>A0ABR9TEU0_9FLAO</name>
<organism evidence="1 2">
    <name type="scientific">Flavobacterium hungaricum</name>
    <dbReference type="NCBI Taxonomy" id="2082725"/>
    <lineage>
        <taxon>Bacteria</taxon>
        <taxon>Pseudomonadati</taxon>
        <taxon>Bacteroidota</taxon>
        <taxon>Flavobacteriia</taxon>
        <taxon>Flavobacteriales</taxon>
        <taxon>Flavobacteriaceae</taxon>
        <taxon>Flavobacterium</taxon>
    </lineage>
</organism>
<dbReference type="Gene3D" id="1.10.30.50">
    <property type="match status" value="1"/>
</dbReference>
<keyword evidence="2" id="KW-1185">Reference proteome</keyword>
<sequence>MIKIQQHLDRPDSDEYLDSLALEMWNELNKTKVDGEYRENSLIKKLEKLIERTDEYDYLINVANNNQVTLGNQKDFFTYLNENECAKLKSIIISRPEELNNLREEILAILNADDFYYSYNGGYRQTSFGKVLLEDLFNYDNFRKSPFCRALMLKTGYENITCPYCNDTRINIIDISGADEDVTLRAYLDLDHFFSKSQNPFFAISFYNLVPSCHSCNASEKGDKVFLLNTHSHPYVKSFNEIYKFNIDQDFFLNASTENIILENISGLDDFNSRDFKLQERYQQIHLDEVNKFIQLYVNYQNYINSPEFGFDYRDALLQNIPIESKLILMKPQGKLMRDVLLQIDTFQLIQE</sequence>
<dbReference type="Proteomes" id="UP000640614">
    <property type="component" value="Unassembled WGS sequence"/>
</dbReference>
<evidence type="ECO:0000313" key="1">
    <source>
        <dbReference type="EMBL" id="MBE8723399.1"/>
    </source>
</evidence>
<reference evidence="1 2" key="1">
    <citation type="submission" date="2018-07" db="EMBL/GenBank/DDBJ databases">
        <title>Genome assembly of strain KB82.</title>
        <authorList>
            <person name="Kukolya J."/>
            <person name="Horvath B."/>
            <person name="Nagy I."/>
            <person name="Toth A."/>
        </authorList>
    </citation>
    <scope>NUCLEOTIDE SEQUENCE [LARGE SCALE GENOMIC DNA]</scope>
    <source>
        <strain evidence="1 2">Kb82</strain>
    </source>
</reference>
<dbReference type="RefSeq" id="WP_193844472.1">
    <property type="nucleotide sequence ID" value="NZ_PRDM01000001.1"/>
</dbReference>